<comment type="caution">
    <text evidence="3">The sequence shown here is derived from an EMBL/GenBank/DDBJ whole genome shotgun (WGS) entry which is preliminary data.</text>
</comment>
<keyword evidence="4" id="KW-1185">Reference proteome</keyword>
<evidence type="ECO:0000256" key="1">
    <source>
        <dbReference type="SAM" id="MobiDB-lite"/>
    </source>
</evidence>
<evidence type="ECO:0000313" key="3">
    <source>
        <dbReference type="EMBL" id="PHQ15639.1"/>
    </source>
</evidence>
<reference evidence="3 4" key="1">
    <citation type="submission" date="2017-09" db="EMBL/GenBank/DDBJ databases">
        <title>The draft genome sequences of Marinobacter sp. PWS21.</title>
        <authorList>
            <person name="Cao J."/>
        </authorList>
    </citation>
    <scope>NUCLEOTIDE SEQUENCE [LARGE SCALE GENOMIC DNA]</scope>
    <source>
        <strain evidence="3 4">PWS21</strain>
    </source>
</reference>
<dbReference type="EMBL" id="NTFH01000005">
    <property type="protein sequence ID" value="PHQ15639.1"/>
    <property type="molecule type" value="Genomic_DNA"/>
</dbReference>
<name>A0A2G1UMH8_9GAMM</name>
<accession>A0A2G1UMH8</accession>
<evidence type="ECO:0000256" key="2">
    <source>
        <dbReference type="SAM" id="SignalP"/>
    </source>
</evidence>
<feature type="region of interest" description="Disordered" evidence="1">
    <location>
        <begin position="118"/>
        <end position="172"/>
    </location>
</feature>
<proteinExistence type="predicted"/>
<gene>
    <name evidence="3" type="ORF">CLH61_05635</name>
</gene>
<organism evidence="3 4">
    <name type="scientific">Marinobacter profundi</name>
    <dbReference type="NCBI Taxonomy" id="2666256"/>
    <lineage>
        <taxon>Bacteria</taxon>
        <taxon>Pseudomonadati</taxon>
        <taxon>Pseudomonadota</taxon>
        <taxon>Gammaproteobacteria</taxon>
        <taxon>Pseudomonadales</taxon>
        <taxon>Marinobacteraceae</taxon>
        <taxon>Marinobacter</taxon>
    </lineage>
</organism>
<sequence>MKISSILCVSALSLGLSVLAPVALADRGASPGERLADEIVGDIIDRTADAARDEVRRQIGIDPLERGYGDHERSHRAPSRLSDETRRELYALDEEHDRKISQLERELEQKLNKAEAEFRREAAREDKPEKIAEKRDKLREKVDKAHDKFEEKVREENDRFDRKRNNLLSKHD</sequence>
<feature type="chain" id="PRO_5013625849" evidence="2">
    <location>
        <begin position="26"/>
        <end position="172"/>
    </location>
</feature>
<keyword evidence="2" id="KW-0732">Signal</keyword>
<evidence type="ECO:0000313" key="4">
    <source>
        <dbReference type="Proteomes" id="UP000231409"/>
    </source>
</evidence>
<feature type="region of interest" description="Disordered" evidence="1">
    <location>
        <begin position="62"/>
        <end position="86"/>
    </location>
</feature>
<dbReference type="Proteomes" id="UP000231409">
    <property type="component" value="Unassembled WGS sequence"/>
</dbReference>
<dbReference type="RefSeq" id="WP_099613745.1">
    <property type="nucleotide sequence ID" value="NZ_KZ319369.1"/>
</dbReference>
<feature type="signal peptide" evidence="2">
    <location>
        <begin position="1"/>
        <end position="25"/>
    </location>
</feature>
<dbReference type="AlphaFoldDB" id="A0A2G1UMH8"/>
<protein>
    <submittedName>
        <fullName evidence="3">Uncharacterized protein</fullName>
    </submittedName>
</protein>